<feature type="region of interest" description="Disordered" evidence="1">
    <location>
        <begin position="13"/>
        <end position="33"/>
    </location>
</feature>
<dbReference type="EMBL" id="JAVXUP010000212">
    <property type="protein sequence ID" value="KAK3034082.1"/>
    <property type="molecule type" value="Genomic_DNA"/>
</dbReference>
<reference evidence="3" key="1">
    <citation type="submission" date="2022-12" db="EMBL/GenBank/DDBJ databases">
        <title>Draft genome assemblies for two species of Escallonia (Escalloniales).</title>
        <authorList>
            <person name="Chanderbali A."/>
            <person name="Dervinis C."/>
            <person name="Anghel I."/>
            <person name="Soltis D."/>
            <person name="Soltis P."/>
            <person name="Zapata F."/>
        </authorList>
    </citation>
    <scope>NUCLEOTIDE SEQUENCE</scope>
    <source>
        <strain evidence="3">UCBG64.0493</strain>
        <tissue evidence="3">Leaf</tissue>
    </source>
</reference>
<gene>
    <name evidence="3" type="ORF">RJ639_034062</name>
</gene>
<sequence length="267" mass="29139">MVSPSCIITRRSPLGSAARGTTGTQFFPSEAEDSSATETSVALHAILRGWDGGNEIFLVNDGLLAVASGCWDGDSGGLRRCAVDGTGGTPEVSLGAAAAMWRDYGGEDERERERERFEPREGKGREWRWVLRNNPPNSNPTVGVEVEAPHMALDTASNVVRKFYDGINGRNLAAVEDLIADDCIYEDLGSSILEFFQTFVDSISADLQFVIDDISDEDTTAVGVTWHLELRGKPFPFSKGCSFYRVEVLNGQRKIRCDPLGQMPGLQ</sequence>
<dbReference type="AlphaFoldDB" id="A0AA89BEV7"/>
<dbReference type="Pfam" id="PF12680">
    <property type="entry name" value="SnoaL_2"/>
    <property type="match status" value="1"/>
</dbReference>
<evidence type="ECO:0000259" key="2">
    <source>
        <dbReference type="Pfam" id="PF12680"/>
    </source>
</evidence>
<protein>
    <recommendedName>
        <fullName evidence="2">SnoaL-like domain-containing protein</fullName>
    </recommendedName>
</protein>
<keyword evidence="4" id="KW-1185">Reference proteome</keyword>
<proteinExistence type="predicted"/>
<comment type="caution">
    <text evidence="3">The sequence shown here is derived from an EMBL/GenBank/DDBJ whole genome shotgun (WGS) entry which is preliminary data.</text>
</comment>
<organism evidence="3 4">
    <name type="scientific">Escallonia herrerae</name>
    <dbReference type="NCBI Taxonomy" id="1293975"/>
    <lineage>
        <taxon>Eukaryota</taxon>
        <taxon>Viridiplantae</taxon>
        <taxon>Streptophyta</taxon>
        <taxon>Embryophyta</taxon>
        <taxon>Tracheophyta</taxon>
        <taxon>Spermatophyta</taxon>
        <taxon>Magnoliopsida</taxon>
        <taxon>eudicotyledons</taxon>
        <taxon>Gunneridae</taxon>
        <taxon>Pentapetalae</taxon>
        <taxon>asterids</taxon>
        <taxon>campanulids</taxon>
        <taxon>Escalloniales</taxon>
        <taxon>Escalloniaceae</taxon>
        <taxon>Escallonia</taxon>
    </lineage>
</organism>
<dbReference type="PANTHER" id="PTHR33698:SF3">
    <property type="entry name" value="OS09G0266000 PROTEIN"/>
    <property type="match status" value="1"/>
</dbReference>
<dbReference type="SUPFAM" id="SSF54427">
    <property type="entry name" value="NTF2-like"/>
    <property type="match status" value="1"/>
</dbReference>
<dbReference type="Gene3D" id="3.10.450.50">
    <property type="match status" value="1"/>
</dbReference>
<dbReference type="InterPro" id="IPR037401">
    <property type="entry name" value="SnoaL-like"/>
</dbReference>
<dbReference type="PANTHER" id="PTHR33698">
    <property type="entry name" value="NUCLEAR TRANSPORT FACTOR 2 (NTF2)-LIKE PROTEIN"/>
    <property type="match status" value="1"/>
</dbReference>
<evidence type="ECO:0000313" key="3">
    <source>
        <dbReference type="EMBL" id="KAK3034082.1"/>
    </source>
</evidence>
<dbReference type="InterPro" id="IPR032710">
    <property type="entry name" value="NTF2-like_dom_sf"/>
</dbReference>
<feature type="non-terminal residue" evidence="3">
    <location>
        <position position="1"/>
    </location>
</feature>
<dbReference type="Proteomes" id="UP001188597">
    <property type="component" value="Unassembled WGS sequence"/>
</dbReference>
<accession>A0AA89BEV7</accession>
<evidence type="ECO:0000256" key="1">
    <source>
        <dbReference type="SAM" id="MobiDB-lite"/>
    </source>
</evidence>
<feature type="domain" description="SnoaL-like" evidence="2">
    <location>
        <begin position="160"/>
        <end position="247"/>
    </location>
</feature>
<name>A0AA89BEV7_9ASTE</name>
<evidence type="ECO:0000313" key="4">
    <source>
        <dbReference type="Proteomes" id="UP001188597"/>
    </source>
</evidence>